<dbReference type="CDD" id="cd00179">
    <property type="entry name" value="SynN"/>
    <property type="match status" value="2"/>
</dbReference>
<evidence type="ECO:0000256" key="12">
    <source>
        <dbReference type="SAM" id="Phobius"/>
    </source>
</evidence>
<reference evidence="14" key="1">
    <citation type="submission" date="2021-02" db="EMBL/GenBank/DDBJ databases">
        <authorList>
            <person name="Nowell W R."/>
        </authorList>
    </citation>
    <scope>NUCLEOTIDE SEQUENCE</scope>
</reference>
<dbReference type="Gene3D" id="1.20.5.110">
    <property type="match status" value="2"/>
</dbReference>
<dbReference type="PROSITE" id="PS50192">
    <property type="entry name" value="T_SNARE"/>
    <property type="match status" value="3"/>
</dbReference>
<evidence type="ECO:0000256" key="7">
    <source>
        <dbReference type="ARBA" id="ARBA00022989"/>
    </source>
</evidence>
<dbReference type="GO" id="GO:0031629">
    <property type="term" value="P:synaptic vesicle fusion to presynaptic active zone membrane"/>
    <property type="evidence" value="ECO:0007669"/>
    <property type="project" value="TreeGrafter"/>
</dbReference>
<dbReference type="InterPro" id="IPR006011">
    <property type="entry name" value="Syntaxin_N"/>
</dbReference>
<evidence type="ECO:0000256" key="6">
    <source>
        <dbReference type="ARBA" id="ARBA00022775"/>
    </source>
</evidence>
<dbReference type="InterPro" id="IPR010989">
    <property type="entry name" value="SNARE"/>
</dbReference>
<comment type="similarity">
    <text evidence="3 10">Belongs to the syntaxin family.</text>
</comment>
<dbReference type="Proteomes" id="UP000663860">
    <property type="component" value="Unassembled WGS sequence"/>
</dbReference>
<dbReference type="GO" id="GO:0048787">
    <property type="term" value="C:presynaptic active zone membrane"/>
    <property type="evidence" value="ECO:0007669"/>
    <property type="project" value="TreeGrafter"/>
</dbReference>
<keyword evidence="4" id="KW-0813">Transport</keyword>
<keyword evidence="7 12" id="KW-1133">Transmembrane helix</keyword>
<comment type="subcellular location">
    <subcellularLocation>
        <location evidence="1">Endomembrane system</location>
        <topology evidence="1">Peripheral membrane protein</topology>
    </subcellularLocation>
    <subcellularLocation>
        <location evidence="2">Membrane</location>
        <topology evidence="2">Single-pass type IV membrane protein</topology>
    </subcellularLocation>
</comment>
<dbReference type="Pfam" id="PF00804">
    <property type="entry name" value="Syntaxin"/>
    <property type="match status" value="3"/>
</dbReference>
<sequence>MSKDRITELSKNTPWPHVTYRRVSQQFRKDDFQNTTNDGNAQCITIAVDNENNVTEFLAQIDLTRLLVDKIQELADETKNIHLKMLAPMADPKLSQQLDDITDDIRKLAYDISTKLKKMEQIQEDQSAAEKASAVWRIKHLQISNITRHFSEVMNQYNQESVLHREKCKNAIKRELAIAGIGKTDDEIEEIIENGFPGTHSFSIMADIQNAKEALNEIEARHRDITKLENSIKELHQMFIDLARLVADQGAMIDNIEHSVSKAVEYVDDATKKVVETRVLHEAATKFQKDDFQNTTNDGSAQCITIAVDNENNVTEFLAQIDLTRFLVDKIEELADQTKKIHFTMLQLAAHSSIQLSQQLDDITDDIRKLAYDVSTKLKKMEQIQEDQNATEKASAVWRIKRLQISNITRHFSEVMNQYNQESVLHRQTCKNIIKRELEMAHIHKTDDEIEEIIENGFPGTHSFSIMTDTKNTEGALNEIEARHREITKLENSLKALHSMFMDLARLLANKDVMTDNIEYNVLKAVEYDDDPAKQAQNAEDSDPDAAYTAINMEDNSRFMSDFFAHVDSLRTNIDKISELVDEVKRLHSTILAAPQADDRTKEELEEKMADIKKLANGVRQKLKAMETELEQEGNDNAWQTEQEQEQSQATSSKTQAQLRIEKSQLFVLTQKFRDVMNDYNQVQLGYRQKCKERIQRQLEITGRSVTEGEVEEMLESGNPAVFTQGIMVETAQAKQSLADIEARHGDIMKLEKSIKELHDMFIDMAALVQTQGEMIDRIEYNVVQSENFVKAASTDTKKAVKFQSAARRKLFIIIGIIICVLIVLAIILAIVFTQRK</sequence>
<dbReference type="SMART" id="SM00503">
    <property type="entry name" value="SynN"/>
    <property type="match status" value="3"/>
</dbReference>
<name>A0A813QDR8_9BILA</name>
<dbReference type="InterPro" id="IPR006012">
    <property type="entry name" value="Syntaxin/epimorphin_CS"/>
</dbReference>
<protein>
    <recommendedName>
        <fullName evidence="13">t-SNARE coiled-coil homology domain-containing protein</fullName>
    </recommendedName>
</protein>
<feature type="transmembrane region" description="Helical" evidence="12">
    <location>
        <begin position="811"/>
        <end position="833"/>
    </location>
</feature>
<comment type="caution">
    <text evidence="14">The sequence shown here is derived from an EMBL/GenBank/DDBJ whole genome shotgun (WGS) entry which is preliminary data.</text>
</comment>
<evidence type="ECO:0000259" key="13">
    <source>
        <dbReference type="PROSITE" id="PS50192"/>
    </source>
</evidence>
<dbReference type="GO" id="GO:0005484">
    <property type="term" value="F:SNAP receptor activity"/>
    <property type="evidence" value="ECO:0007669"/>
    <property type="project" value="InterPro"/>
</dbReference>
<dbReference type="GO" id="GO:0048278">
    <property type="term" value="P:vesicle docking"/>
    <property type="evidence" value="ECO:0007669"/>
    <property type="project" value="TreeGrafter"/>
</dbReference>
<feature type="region of interest" description="Disordered" evidence="11">
    <location>
        <begin position="628"/>
        <end position="656"/>
    </location>
</feature>
<dbReference type="PROSITE" id="PS00914">
    <property type="entry name" value="SYNTAXIN"/>
    <property type="match status" value="2"/>
</dbReference>
<dbReference type="InterPro" id="IPR000727">
    <property type="entry name" value="T_SNARE_dom"/>
</dbReference>
<keyword evidence="5 12" id="KW-0812">Transmembrane</keyword>
<accession>A0A813QDR8</accession>
<dbReference type="PANTHER" id="PTHR19957:SF424">
    <property type="entry name" value="SYNTAXIN-1A"/>
    <property type="match status" value="1"/>
</dbReference>
<dbReference type="GO" id="GO:0000149">
    <property type="term" value="F:SNARE binding"/>
    <property type="evidence" value="ECO:0007669"/>
    <property type="project" value="TreeGrafter"/>
</dbReference>
<dbReference type="GO" id="GO:0006886">
    <property type="term" value="P:intracellular protein transport"/>
    <property type="evidence" value="ECO:0007669"/>
    <property type="project" value="InterPro"/>
</dbReference>
<dbReference type="GO" id="GO:0031201">
    <property type="term" value="C:SNARE complex"/>
    <property type="evidence" value="ECO:0007669"/>
    <property type="project" value="TreeGrafter"/>
</dbReference>
<evidence type="ECO:0000256" key="3">
    <source>
        <dbReference type="ARBA" id="ARBA00009063"/>
    </source>
</evidence>
<dbReference type="SUPFAM" id="SSF47661">
    <property type="entry name" value="t-snare proteins"/>
    <property type="match status" value="3"/>
</dbReference>
<keyword evidence="6" id="KW-0532">Neurotransmitter transport</keyword>
<evidence type="ECO:0000256" key="11">
    <source>
        <dbReference type="SAM" id="MobiDB-lite"/>
    </source>
</evidence>
<evidence type="ECO:0000256" key="4">
    <source>
        <dbReference type="ARBA" id="ARBA00022448"/>
    </source>
</evidence>
<keyword evidence="9 12" id="KW-0472">Membrane</keyword>
<dbReference type="InterPro" id="IPR045242">
    <property type="entry name" value="Syntaxin"/>
</dbReference>
<dbReference type="FunFam" id="1.20.58.70:FF:000011">
    <property type="entry name" value="Syntaxin 4"/>
    <property type="match status" value="1"/>
</dbReference>
<feature type="domain" description="T-SNARE coiled-coil homology" evidence="13">
    <location>
        <begin position="477"/>
        <end position="539"/>
    </location>
</feature>
<evidence type="ECO:0000256" key="5">
    <source>
        <dbReference type="ARBA" id="ARBA00022692"/>
    </source>
</evidence>
<evidence type="ECO:0000256" key="2">
    <source>
        <dbReference type="ARBA" id="ARBA00004211"/>
    </source>
</evidence>
<dbReference type="SMART" id="SM00397">
    <property type="entry name" value="t_SNARE"/>
    <property type="match status" value="3"/>
</dbReference>
<feature type="domain" description="T-SNARE coiled-coil homology" evidence="13">
    <location>
        <begin position="215"/>
        <end position="277"/>
    </location>
</feature>
<dbReference type="CDD" id="cd15848">
    <property type="entry name" value="SNARE_syntaxin1-like"/>
    <property type="match status" value="2"/>
</dbReference>
<dbReference type="AlphaFoldDB" id="A0A813QDR8"/>
<dbReference type="Pfam" id="PF05739">
    <property type="entry name" value="SNARE"/>
    <property type="match status" value="1"/>
</dbReference>
<dbReference type="PANTHER" id="PTHR19957">
    <property type="entry name" value="SYNTAXIN"/>
    <property type="match status" value="1"/>
</dbReference>
<evidence type="ECO:0000256" key="8">
    <source>
        <dbReference type="ARBA" id="ARBA00023054"/>
    </source>
</evidence>
<dbReference type="Gene3D" id="1.20.58.70">
    <property type="match status" value="3"/>
</dbReference>
<evidence type="ECO:0000256" key="9">
    <source>
        <dbReference type="ARBA" id="ARBA00023136"/>
    </source>
</evidence>
<dbReference type="FunFam" id="1.20.5.110:FF:000022">
    <property type="entry name" value="Syntaxin 19"/>
    <property type="match status" value="1"/>
</dbReference>
<proteinExistence type="inferred from homology"/>
<evidence type="ECO:0000256" key="10">
    <source>
        <dbReference type="RuleBase" id="RU003858"/>
    </source>
</evidence>
<dbReference type="EMBL" id="CAJNOE010000028">
    <property type="protein sequence ID" value="CAF0765633.1"/>
    <property type="molecule type" value="Genomic_DNA"/>
</dbReference>
<keyword evidence="8" id="KW-0175">Coiled coil</keyword>
<evidence type="ECO:0000313" key="14">
    <source>
        <dbReference type="EMBL" id="CAF0765633.1"/>
    </source>
</evidence>
<feature type="compositionally biased region" description="Low complexity" evidence="11">
    <location>
        <begin position="638"/>
        <end position="656"/>
    </location>
</feature>
<dbReference type="GO" id="GO:0008021">
    <property type="term" value="C:synaptic vesicle"/>
    <property type="evidence" value="ECO:0007669"/>
    <property type="project" value="TreeGrafter"/>
</dbReference>
<gene>
    <name evidence="14" type="ORF">IZO911_LOCUS4978</name>
</gene>
<feature type="domain" description="T-SNARE coiled-coil homology" evidence="13">
    <location>
        <begin position="738"/>
        <end position="800"/>
    </location>
</feature>
<organism evidence="14 15">
    <name type="scientific">Adineta steineri</name>
    <dbReference type="NCBI Taxonomy" id="433720"/>
    <lineage>
        <taxon>Eukaryota</taxon>
        <taxon>Metazoa</taxon>
        <taxon>Spiralia</taxon>
        <taxon>Gnathifera</taxon>
        <taxon>Rotifera</taxon>
        <taxon>Eurotatoria</taxon>
        <taxon>Bdelloidea</taxon>
        <taxon>Adinetida</taxon>
        <taxon>Adinetidae</taxon>
        <taxon>Adineta</taxon>
    </lineage>
</organism>
<evidence type="ECO:0000256" key="1">
    <source>
        <dbReference type="ARBA" id="ARBA00004184"/>
    </source>
</evidence>
<evidence type="ECO:0000313" key="15">
    <source>
        <dbReference type="Proteomes" id="UP000663860"/>
    </source>
</evidence>